<proteinExistence type="predicted"/>
<gene>
    <name evidence="1" type="ORF">SCALOS_LOCUS537</name>
</gene>
<sequence>PVTIPVVELALKEFVLNYQHKTILSDTILIEKAKLLAARLEQVKLQGEAVSADNIAIVNALPLIRSKYASYLLDRIYNIDETRLFYRLELDHILATYYIAGHKTLAYEVPDDDCAISELIEIFKESDTIEYLDNVNEIDNRLKVPIVSTDSALEGLETAYIYLLQQDNTSMQLKLVDKIKKAIKEKK</sequence>
<accession>A0ACA9JWN4</accession>
<keyword evidence="2" id="KW-1185">Reference proteome</keyword>
<evidence type="ECO:0000313" key="2">
    <source>
        <dbReference type="Proteomes" id="UP000789860"/>
    </source>
</evidence>
<reference evidence="1" key="1">
    <citation type="submission" date="2021-06" db="EMBL/GenBank/DDBJ databases">
        <authorList>
            <person name="Kallberg Y."/>
            <person name="Tangrot J."/>
            <person name="Rosling A."/>
        </authorList>
    </citation>
    <scope>NUCLEOTIDE SEQUENCE</scope>
    <source>
        <strain evidence="1">AU212A</strain>
    </source>
</reference>
<protein>
    <submittedName>
        <fullName evidence="1">7237_t:CDS:1</fullName>
    </submittedName>
</protein>
<dbReference type="EMBL" id="CAJVPM010000265">
    <property type="protein sequence ID" value="CAG8439796.1"/>
    <property type="molecule type" value="Genomic_DNA"/>
</dbReference>
<comment type="caution">
    <text evidence="1">The sequence shown here is derived from an EMBL/GenBank/DDBJ whole genome shotgun (WGS) entry which is preliminary data.</text>
</comment>
<dbReference type="Proteomes" id="UP000789860">
    <property type="component" value="Unassembled WGS sequence"/>
</dbReference>
<evidence type="ECO:0000313" key="1">
    <source>
        <dbReference type="EMBL" id="CAG8439796.1"/>
    </source>
</evidence>
<name>A0ACA9JWN4_9GLOM</name>
<feature type="non-terminal residue" evidence="1">
    <location>
        <position position="1"/>
    </location>
</feature>
<organism evidence="1 2">
    <name type="scientific">Scutellospora calospora</name>
    <dbReference type="NCBI Taxonomy" id="85575"/>
    <lineage>
        <taxon>Eukaryota</taxon>
        <taxon>Fungi</taxon>
        <taxon>Fungi incertae sedis</taxon>
        <taxon>Mucoromycota</taxon>
        <taxon>Glomeromycotina</taxon>
        <taxon>Glomeromycetes</taxon>
        <taxon>Diversisporales</taxon>
        <taxon>Gigasporaceae</taxon>
        <taxon>Scutellospora</taxon>
    </lineage>
</organism>